<evidence type="ECO:0000259" key="10">
    <source>
        <dbReference type="Pfam" id="PF13193"/>
    </source>
</evidence>
<dbReference type="PANTHER" id="PTHR45398:SF1">
    <property type="entry name" value="ENZYME, PUTATIVE (JCVI)-RELATED"/>
    <property type="match status" value="1"/>
</dbReference>
<dbReference type="KEGG" id="sllo:ISP08_09260"/>
<dbReference type="PROSITE" id="PS00455">
    <property type="entry name" value="AMP_BINDING"/>
    <property type="match status" value="1"/>
</dbReference>
<sequence length="487" mass="55347">MDILTTFEQHASFYPDQAAIKYNDEILTYKELELFSNTLAKTIEDASKPLLLYGHMSPFMVVGMLASMKAGCGYVPVDTSLPEDRIASIINKVEPQYIFNTTSESLSLASSDEIFPTSLHHMPTVEHYEAYIESEDIAYIIFTSGSTGEPKGVQIKYSSLNEFADWVVELNQTGEHQQWLNQAPFSFDLSVMAIYPCLLSAGTLNLVDKNMINKPKLLNELLERNDINVWVSTPSFLEMCLLLPHFDEQKYSQLKQFYFCGEIFAHKTATILNNKFPHATIYNTYGPTEATVAITSIQITKDIIDKYNPLPVGVPKNGTTLDVTEEGELVITGNCVSAGYFKDEDRSKKVFQDNEHSRSYYTGDKAVQKDGLWFIQGRIDYQIKLNGYRIELEEIEFQLRHMDKIREAIVVPVYNKDKVSKIIGVVTLTQETSQNFDINALSHEIKEQLKQYVPVYMIPSKFKVIDQMPMTVNGKVDRKKIAEVTTT</sequence>
<dbReference type="EMBL" id="CP064056">
    <property type="protein sequence ID" value="QPM74525.1"/>
    <property type="molecule type" value="Genomic_DNA"/>
</dbReference>
<keyword evidence="2" id="KW-0963">Cytoplasm</keyword>
<dbReference type="Gene3D" id="3.40.50.12780">
    <property type="entry name" value="N-terminal domain of ligase-like"/>
    <property type="match status" value="1"/>
</dbReference>
<dbReference type="InterPro" id="IPR010072">
    <property type="entry name" value="DltA"/>
</dbReference>
<feature type="domain" description="AMP-binding enzyme C-terminal" evidence="10">
    <location>
        <begin position="394"/>
        <end position="475"/>
    </location>
</feature>
<dbReference type="PANTHER" id="PTHR45398">
    <property type="match status" value="1"/>
</dbReference>
<dbReference type="InterPro" id="IPR020845">
    <property type="entry name" value="AMP-binding_CS"/>
</dbReference>
<dbReference type="InterPro" id="IPR000873">
    <property type="entry name" value="AMP-dep_synth/lig_dom"/>
</dbReference>
<dbReference type="GO" id="GO:0047473">
    <property type="term" value="F:D-alanine [D-alanyl carrier protein] ligase activity"/>
    <property type="evidence" value="ECO:0007669"/>
    <property type="project" value="InterPro"/>
</dbReference>
<evidence type="ECO:0000256" key="8">
    <source>
        <dbReference type="ARBA" id="ARBA00061336"/>
    </source>
</evidence>
<evidence type="ECO:0000256" key="6">
    <source>
        <dbReference type="ARBA" id="ARBA00032875"/>
    </source>
</evidence>
<dbReference type="PRINTS" id="PR00154">
    <property type="entry name" value="AMPBINDING"/>
</dbReference>
<evidence type="ECO:0000256" key="4">
    <source>
        <dbReference type="ARBA" id="ARBA00022741"/>
    </source>
</evidence>
<dbReference type="GO" id="GO:0005524">
    <property type="term" value="F:ATP binding"/>
    <property type="evidence" value="ECO:0007669"/>
    <property type="project" value="UniProtKB-KW"/>
</dbReference>
<dbReference type="InterPro" id="IPR020459">
    <property type="entry name" value="AMP-binding"/>
</dbReference>
<dbReference type="RefSeq" id="WP_195718429.1">
    <property type="nucleotide sequence ID" value="NZ_CP064056.1"/>
</dbReference>
<proteinExistence type="inferred from homology"/>
<dbReference type="SUPFAM" id="SSF56801">
    <property type="entry name" value="Acetyl-CoA synthetase-like"/>
    <property type="match status" value="1"/>
</dbReference>
<dbReference type="InterPro" id="IPR045851">
    <property type="entry name" value="AMP-bd_C_sf"/>
</dbReference>
<organism evidence="11 12">
    <name type="scientific">Staphylococcus lloydii</name>
    <dbReference type="NCBI Taxonomy" id="2781774"/>
    <lineage>
        <taxon>Bacteria</taxon>
        <taxon>Bacillati</taxon>
        <taxon>Bacillota</taxon>
        <taxon>Bacilli</taxon>
        <taxon>Bacillales</taxon>
        <taxon>Staphylococcaceae</taxon>
        <taxon>Staphylococcus</taxon>
    </lineage>
</organism>
<keyword evidence="5" id="KW-0067">ATP-binding</keyword>
<evidence type="ECO:0000256" key="3">
    <source>
        <dbReference type="ARBA" id="ARBA00022598"/>
    </source>
</evidence>
<comment type="function">
    <text evidence="7">Catalyzes the first step in the D-alanylation of lipoteichoic acid (LTA), the activation of D-alanine and its transfer onto the D-alanyl carrier protein (Dcp) DltC. In an ATP-dependent two-step reaction, forms a high energy D-alanyl-AMP intermediate, followed by transfer of the D-alanyl residue as a thiol ester to the phosphopantheinyl prosthetic group of the Dcp. D-alanylation of LTA plays an important role in modulating the properties of the cell wall in Gram-positive bacteria, influencing the net charge of the cell wall.</text>
</comment>
<keyword evidence="4" id="KW-0547">Nucleotide-binding</keyword>
<dbReference type="Pfam" id="PF13193">
    <property type="entry name" value="AMP-binding_C"/>
    <property type="match status" value="1"/>
</dbReference>
<dbReference type="GO" id="GO:0070395">
    <property type="term" value="P:lipoteichoic acid biosynthetic process"/>
    <property type="evidence" value="ECO:0007669"/>
    <property type="project" value="InterPro"/>
</dbReference>
<gene>
    <name evidence="11" type="primary">dltA</name>
    <name evidence="11" type="ORF">ISP08_09260</name>
</gene>
<dbReference type="InterPro" id="IPR025110">
    <property type="entry name" value="AMP-bd_C"/>
</dbReference>
<dbReference type="InterPro" id="IPR044507">
    <property type="entry name" value="DltA-like"/>
</dbReference>
<protein>
    <recommendedName>
        <fullName evidence="1">Putative long chain fatty acid-CoA ligase VraA</fullName>
    </recommendedName>
    <alternativeName>
        <fullName evidence="6">Acyl-CoA synthetase</fullName>
    </alternativeName>
</protein>
<accession>A0A7T1AYM1</accession>
<evidence type="ECO:0000256" key="2">
    <source>
        <dbReference type="ARBA" id="ARBA00022490"/>
    </source>
</evidence>
<dbReference type="FunFam" id="3.30.300.30:FF:000012">
    <property type="entry name" value="D-alanine--D-alanyl carrier protein ligase"/>
    <property type="match status" value="1"/>
</dbReference>
<dbReference type="Pfam" id="PF00501">
    <property type="entry name" value="AMP-binding"/>
    <property type="match status" value="1"/>
</dbReference>
<evidence type="ECO:0000259" key="9">
    <source>
        <dbReference type="Pfam" id="PF00501"/>
    </source>
</evidence>
<keyword evidence="3 11" id="KW-0436">Ligase</keyword>
<dbReference type="Proteomes" id="UP000594455">
    <property type="component" value="Chromosome"/>
</dbReference>
<dbReference type="NCBIfam" id="NF003417">
    <property type="entry name" value="PRK04813.1"/>
    <property type="match status" value="1"/>
</dbReference>
<dbReference type="Gene3D" id="3.30.300.30">
    <property type="match status" value="1"/>
</dbReference>
<evidence type="ECO:0000313" key="11">
    <source>
        <dbReference type="EMBL" id="QPM74525.1"/>
    </source>
</evidence>
<evidence type="ECO:0000313" key="12">
    <source>
        <dbReference type="Proteomes" id="UP000594455"/>
    </source>
</evidence>
<dbReference type="InterPro" id="IPR042099">
    <property type="entry name" value="ANL_N_sf"/>
</dbReference>
<evidence type="ECO:0000256" key="1">
    <source>
        <dbReference type="ARBA" id="ARBA00017625"/>
    </source>
</evidence>
<comment type="similarity">
    <text evidence="8">Belongs to the ATP-dependent AMP-binding enzyme family. DltA subfamily.</text>
</comment>
<keyword evidence="12" id="KW-1185">Reference proteome</keyword>
<feature type="domain" description="AMP-dependent synthetase/ligase" evidence="9">
    <location>
        <begin position="7"/>
        <end position="341"/>
    </location>
</feature>
<reference evidence="11 12" key="1">
    <citation type="submission" date="2020-10" db="EMBL/GenBank/DDBJ databases">
        <title>Closed genome sequences of Staphylococcus lloydii sp. nov. and Staphylococcus durrellii sp. nov. Isolated from Captive Fruit Bats (Pteropus livingstonii).</title>
        <authorList>
            <person name="Fountain K."/>
        </authorList>
    </citation>
    <scope>NUCLEOTIDE SEQUENCE [LARGE SCALE GENOMIC DNA]</scope>
    <source>
        <strain evidence="11 12">23_2_7_LY</strain>
    </source>
</reference>
<evidence type="ECO:0000256" key="5">
    <source>
        <dbReference type="ARBA" id="ARBA00022840"/>
    </source>
</evidence>
<dbReference type="CDD" id="cd05945">
    <property type="entry name" value="DltA"/>
    <property type="match status" value="1"/>
</dbReference>
<evidence type="ECO:0000256" key="7">
    <source>
        <dbReference type="ARBA" id="ARBA00054605"/>
    </source>
</evidence>
<dbReference type="NCBIfam" id="TIGR01734">
    <property type="entry name" value="D-ala-DACP-lig"/>
    <property type="match status" value="1"/>
</dbReference>
<name>A0A7T1AYM1_9STAP</name>
<dbReference type="AlphaFoldDB" id="A0A7T1AYM1"/>